<feature type="transmembrane region" description="Helical" evidence="8">
    <location>
        <begin position="124"/>
        <end position="146"/>
    </location>
</feature>
<feature type="transmembrane region" description="Helical" evidence="8">
    <location>
        <begin position="12"/>
        <end position="34"/>
    </location>
</feature>
<dbReference type="GO" id="GO:0005886">
    <property type="term" value="C:plasma membrane"/>
    <property type="evidence" value="ECO:0007669"/>
    <property type="project" value="UniProtKB-SubCell"/>
</dbReference>
<evidence type="ECO:0000259" key="9">
    <source>
        <dbReference type="Pfam" id="PF04535"/>
    </source>
</evidence>
<evidence type="ECO:0000256" key="7">
    <source>
        <dbReference type="ARBA" id="ARBA00023136"/>
    </source>
</evidence>
<dbReference type="PANTHER" id="PTHR32021:SF51">
    <property type="entry name" value="CASP-LIKE PROTEIN 5B3"/>
    <property type="match status" value="1"/>
</dbReference>
<dbReference type="Gramene" id="TVU10963">
    <property type="protein sequence ID" value="TVU10963"/>
    <property type="gene ID" value="EJB05_44520"/>
</dbReference>
<comment type="subunit">
    <text evidence="3 8">Homodimer and heterodimers.</text>
</comment>
<comment type="similarity">
    <text evidence="2 8">Belongs to the Casparian strip membrane proteins (CASP) family.</text>
</comment>
<comment type="subcellular location">
    <subcellularLocation>
        <location evidence="1 8">Cell membrane</location>
        <topology evidence="1 8">Multi-pass membrane protein</topology>
    </subcellularLocation>
</comment>
<dbReference type="InterPro" id="IPR045009">
    <property type="entry name" value="CASPL-5"/>
</dbReference>
<evidence type="ECO:0000256" key="2">
    <source>
        <dbReference type="ARBA" id="ARBA00007651"/>
    </source>
</evidence>
<evidence type="ECO:0000256" key="3">
    <source>
        <dbReference type="ARBA" id="ARBA00011489"/>
    </source>
</evidence>
<dbReference type="Pfam" id="PF04535">
    <property type="entry name" value="CASP_dom"/>
    <property type="match status" value="1"/>
</dbReference>
<dbReference type="Proteomes" id="UP000324897">
    <property type="component" value="Chromosome 3"/>
</dbReference>
<dbReference type="OrthoDB" id="754299at2759"/>
<evidence type="ECO:0000256" key="6">
    <source>
        <dbReference type="ARBA" id="ARBA00022989"/>
    </source>
</evidence>
<dbReference type="EMBL" id="RWGY01000039">
    <property type="protein sequence ID" value="TVU10963.1"/>
    <property type="molecule type" value="Genomic_DNA"/>
</dbReference>
<protein>
    <recommendedName>
        <fullName evidence="8">CASP-like protein</fullName>
    </recommendedName>
</protein>
<accession>A0A5J9THX4</accession>
<evidence type="ECO:0000256" key="1">
    <source>
        <dbReference type="ARBA" id="ARBA00004651"/>
    </source>
</evidence>
<evidence type="ECO:0000256" key="8">
    <source>
        <dbReference type="RuleBase" id="RU361233"/>
    </source>
</evidence>
<name>A0A5J9THX4_9POAL</name>
<feature type="domain" description="Casparian strip membrane protein" evidence="9">
    <location>
        <begin position="7"/>
        <end position="134"/>
    </location>
</feature>
<keyword evidence="4 8" id="KW-1003">Cell membrane</keyword>
<reference evidence="10 11" key="1">
    <citation type="journal article" date="2019" name="Sci. Rep.">
        <title>A high-quality genome of Eragrostis curvula grass provides insights into Poaceae evolution and supports new strategies to enhance forage quality.</title>
        <authorList>
            <person name="Carballo J."/>
            <person name="Santos B.A.C.M."/>
            <person name="Zappacosta D."/>
            <person name="Garbus I."/>
            <person name="Selva J.P."/>
            <person name="Gallo C.A."/>
            <person name="Diaz A."/>
            <person name="Albertini E."/>
            <person name="Caccamo M."/>
            <person name="Echenique V."/>
        </authorList>
    </citation>
    <scope>NUCLEOTIDE SEQUENCE [LARGE SCALE GENOMIC DNA]</scope>
    <source>
        <strain evidence="11">cv. Victoria</strain>
        <tissue evidence="10">Leaf</tissue>
    </source>
</reference>
<evidence type="ECO:0000313" key="10">
    <source>
        <dbReference type="EMBL" id="TVU10963.1"/>
    </source>
</evidence>
<keyword evidence="11" id="KW-1185">Reference proteome</keyword>
<dbReference type="AlphaFoldDB" id="A0A5J9THX4"/>
<keyword evidence="6 8" id="KW-1133">Transmembrane helix</keyword>
<keyword evidence="7 8" id="KW-0472">Membrane</keyword>
<dbReference type="PANTHER" id="PTHR32021">
    <property type="entry name" value="CASP-LIKE PROTEIN 5B3"/>
    <property type="match status" value="1"/>
</dbReference>
<evidence type="ECO:0000256" key="4">
    <source>
        <dbReference type="ARBA" id="ARBA00022475"/>
    </source>
</evidence>
<evidence type="ECO:0000313" key="11">
    <source>
        <dbReference type="Proteomes" id="UP000324897"/>
    </source>
</evidence>
<feature type="transmembrane region" description="Helical" evidence="8">
    <location>
        <begin position="78"/>
        <end position="104"/>
    </location>
</feature>
<organism evidence="10 11">
    <name type="scientific">Eragrostis curvula</name>
    <name type="common">weeping love grass</name>
    <dbReference type="NCBI Taxonomy" id="38414"/>
    <lineage>
        <taxon>Eukaryota</taxon>
        <taxon>Viridiplantae</taxon>
        <taxon>Streptophyta</taxon>
        <taxon>Embryophyta</taxon>
        <taxon>Tracheophyta</taxon>
        <taxon>Spermatophyta</taxon>
        <taxon>Magnoliopsida</taxon>
        <taxon>Liliopsida</taxon>
        <taxon>Poales</taxon>
        <taxon>Poaceae</taxon>
        <taxon>PACMAD clade</taxon>
        <taxon>Chloridoideae</taxon>
        <taxon>Eragrostideae</taxon>
        <taxon>Eragrostidinae</taxon>
        <taxon>Eragrostis</taxon>
    </lineage>
</organism>
<feature type="transmembrane region" description="Helical" evidence="8">
    <location>
        <begin position="40"/>
        <end position="66"/>
    </location>
</feature>
<sequence length="152" mass="16745">MNDVVGRPGTRISLVLRVSQLVCAAASWLAIPSWSYSAFIYLYCSMYLQFLWSLGLVCVDIICLVTNTAFNDPGFASVVLVGDWCIGILSFSAATASAGVVILFKRDTEFCRAFPPFACDQYELSAILAFMAWSFIAASALSLFWFRVSFLV</sequence>
<proteinExistence type="inferred from homology"/>
<evidence type="ECO:0000256" key="5">
    <source>
        <dbReference type="ARBA" id="ARBA00022692"/>
    </source>
</evidence>
<gene>
    <name evidence="10" type="ORF">EJB05_44520</name>
</gene>
<comment type="caution">
    <text evidence="10">The sequence shown here is derived from an EMBL/GenBank/DDBJ whole genome shotgun (WGS) entry which is preliminary data.</text>
</comment>
<keyword evidence="5 8" id="KW-0812">Transmembrane</keyword>
<dbReference type="InterPro" id="IPR006702">
    <property type="entry name" value="CASP_dom"/>
</dbReference>